<dbReference type="InterPro" id="IPR045188">
    <property type="entry name" value="Boi1/Boi2-like"/>
</dbReference>
<evidence type="ECO:0000256" key="5">
    <source>
        <dbReference type="SAM" id="MobiDB-lite"/>
    </source>
</evidence>
<evidence type="ECO:0000256" key="3">
    <source>
        <dbReference type="PROSITE-ProRule" id="PRU00192"/>
    </source>
</evidence>
<feature type="region of interest" description="Disordered" evidence="5">
    <location>
        <begin position="844"/>
        <end position="942"/>
    </location>
</feature>
<dbReference type="Proteomes" id="UP000005220">
    <property type="component" value="Chromosome 11"/>
</dbReference>
<feature type="compositionally biased region" description="Basic and acidic residues" evidence="5">
    <location>
        <begin position="853"/>
        <end position="865"/>
    </location>
</feature>
<dbReference type="SMART" id="SM00233">
    <property type="entry name" value="PH"/>
    <property type="match status" value="1"/>
</dbReference>
<dbReference type="CDD" id="cd13316">
    <property type="entry name" value="PH_Boi"/>
    <property type="match status" value="1"/>
</dbReference>
<dbReference type="FunFam" id="2.30.29.30:FF:000230">
    <property type="entry name" value="Polarized growth protein (Boi2)"/>
    <property type="match status" value="1"/>
</dbReference>
<dbReference type="GO" id="GO:0005769">
    <property type="term" value="C:early endosome"/>
    <property type="evidence" value="ECO:0007669"/>
    <property type="project" value="TreeGrafter"/>
</dbReference>
<dbReference type="SUPFAM" id="SSF50044">
    <property type="entry name" value="SH3-domain"/>
    <property type="match status" value="1"/>
</dbReference>
<dbReference type="PANTHER" id="PTHR22902:SF27">
    <property type="entry name" value="PLECKSTRIN HOMOLOGY DOMAIN-CONTAINING FAMILY A MEMBER 3"/>
    <property type="match status" value="1"/>
</dbReference>
<dbReference type="KEGG" id="kaf:KAFR_0K01960"/>
<dbReference type="OrthoDB" id="73680at2759"/>
<dbReference type="EMBL" id="HE650831">
    <property type="protein sequence ID" value="CCF60550.1"/>
    <property type="molecule type" value="Genomic_DNA"/>
</dbReference>
<dbReference type="CDD" id="cd11886">
    <property type="entry name" value="SH3_BOI"/>
    <property type="match status" value="1"/>
</dbReference>
<dbReference type="Gene3D" id="2.30.30.40">
    <property type="entry name" value="SH3 Domains"/>
    <property type="match status" value="1"/>
</dbReference>
<dbReference type="Gene3D" id="2.30.29.30">
    <property type="entry name" value="Pleckstrin-homology domain (PH domain)/Phosphotyrosine-binding domain (PTB)"/>
    <property type="match status" value="1"/>
</dbReference>
<dbReference type="GO" id="GO:0055037">
    <property type="term" value="C:recycling endosome"/>
    <property type="evidence" value="ECO:0007669"/>
    <property type="project" value="TreeGrafter"/>
</dbReference>
<feature type="compositionally biased region" description="Basic and acidic residues" evidence="5">
    <location>
        <begin position="618"/>
        <end position="636"/>
    </location>
</feature>
<dbReference type="InterPro" id="IPR035551">
    <property type="entry name" value="Boi1/2_SH3"/>
</dbReference>
<feature type="compositionally biased region" description="Basic and acidic residues" evidence="5">
    <location>
        <begin position="451"/>
        <end position="462"/>
    </location>
</feature>
<dbReference type="SUPFAM" id="SSF50729">
    <property type="entry name" value="PH domain-like"/>
    <property type="match status" value="1"/>
</dbReference>
<dbReference type="SMART" id="SM00326">
    <property type="entry name" value="SH3"/>
    <property type="match status" value="1"/>
</dbReference>
<feature type="compositionally biased region" description="Low complexity" evidence="5">
    <location>
        <begin position="876"/>
        <end position="897"/>
    </location>
</feature>
<protein>
    <recommendedName>
        <fullName evidence="11">Protein BOI2</fullName>
    </recommendedName>
</protein>
<dbReference type="GO" id="GO:0001881">
    <property type="term" value="P:receptor recycling"/>
    <property type="evidence" value="ECO:0007669"/>
    <property type="project" value="TreeGrafter"/>
</dbReference>
<dbReference type="STRING" id="1071382.H2B1Q0"/>
<dbReference type="SMART" id="SM00454">
    <property type="entry name" value="SAM"/>
    <property type="match status" value="1"/>
</dbReference>
<evidence type="ECO:0000313" key="9">
    <source>
        <dbReference type="EMBL" id="CCF60550.1"/>
    </source>
</evidence>
<dbReference type="CDD" id="cd09535">
    <property type="entry name" value="SAM_BOI-like_fungal"/>
    <property type="match status" value="1"/>
</dbReference>
<dbReference type="GO" id="GO:0005935">
    <property type="term" value="C:cellular bud neck"/>
    <property type="evidence" value="ECO:0007669"/>
    <property type="project" value="EnsemblFungi"/>
</dbReference>
<dbReference type="SUPFAM" id="SSF47769">
    <property type="entry name" value="SAM/Pointed domain"/>
    <property type="match status" value="1"/>
</dbReference>
<keyword evidence="4" id="KW-0175">Coiled coil</keyword>
<evidence type="ECO:0000256" key="2">
    <source>
        <dbReference type="ARBA" id="ARBA00022553"/>
    </source>
</evidence>
<dbReference type="FunCoup" id="H2B1Q0">
    <property type="interactions" value="123"/>
</dbReference>
<dbReference type="GeneID" id="13886739"/>
<feature type="region of interest" description="Disordered" evidence="5">
    <location>
        <begin position="321"/>
        <end position="360"/>
    </location>
</feature>
<feature type="region of interest" description="Disordered" evidence="5">
    <location>
        <begin position="531"/>
        <end position="636"/>
    </location>
</feature>
<dbReference type="Pfam" id="PF07647">
    <property type="entry name" value="SAM_2"/>
    <property type="match status" value="1"/>
</dbReference>
<feature type="region of interest" description="Disordered" evidence="5">
    <location>
        <begin position="393"/>
        <end position="507"/>
    </location>
</feature>
<evidence type="ECO:0000259" key="8">
    <source>
        <dbReference type="PROSITE" id="PS50105"/>
    </source>
</evidence>
<feature type="compositionally biased region" description="Pro residues" evidence="5">
    <location>
        <begin position="398"/>
        <end position="413"/>
    </location>
</feature>
<dbReference type="PROSITE" id="PS50002">
    <property type="entry name" value="SH3"/>
    <property type="match status" value="1"/>
</dbReference>
<gene>
    <name evidence="9" type="primary">KAFR0K01960</name>
    <name evidence="9" type="ORF">KAFR_0K01960</name>
</gene>
<accession>H2B1Q0</accession>
<feature type="compositionally biased region" description="Low complexity" evidence="5">
    <location>
        <begin position="493"/>
        <end position="503"/>
    </location>
</feature>
<dbReference type="Gene3D" id="1.10.150.50">
    <property type="entry name" value="Transcription Factor, Ets-1"/>
    <property type="match status" value="1"/>
</dbReference>
<dbReference type="GO" id="GO:0007015">
    <property type="term" value="P:actin filament organization"/>
    <property type="evidence" value="ECO:0007669"/>
    <property type="project" value="EnsemblFungi"/>
</dbReference>
<keyword evidence="2" id="KW-0597">Phosphoprotein</keyword>
<dbReference type="InterPro" id="IPR011993">
    <property type="entry name" value="PH-like_dom_sf"/>
</dbReference>
<feature type="compositionally biased region" description="Polar residues" evidence="5">
    <location>
        <begin position="1"/>
        <end position="13"/>
    </location>
</feature>
<dbReference type="GO" id="GO:0099500">
    <property type="term" value="P:vesicle fusion to plasma membrane"/>
    <property type="evidence" value="ECO:0007669"/>
    <property type="project" value="EnsemblFungi"/>
</dbReference>
<dbReference type="PANTHER" id="PTHR22902">
    <property type="entry name" value="SESQUIPEDALIAN"/>
    <property type="match status" value="1"/>
</dbReference>
<dbReference type="HOGENOM" id="CLU_003845_0_0_1"/>
<proteinExistence type="predicted"/>
<feature type="compositionally biased region" description="Basic and acidic residues" evidence="5">
    <location>
        <begin position="918"/>
        <end position="942"/>
    </location>
</feature>
<dbReference type="GO" id="GO:0007032">
    <property type="term" value="P:endosome organization"/>
    <property type="evidence" value="ECO:0007669"/>
    <property type="project" value="TreeGrafter"/>
</dbReference>
<dbReference type="eggNOG" id="ENOG502QPMX">
    <property type="taxonomic scope" value="Eukaryota"/>
</dbReference>
<keyword evidence="1 3" id="KW-0728">SH3 domain</keyword>
<feature type="domain" description="SH3" evidence="6">
    <location>
        <begin position="37"/>
        <end position="101"/>
    </location>
</feature>
<feature type="compositionally biased region" description="Polar residues" evidence="5">
    <location>
        <begin position="866"/>
        <end position="875"/>
    </location>
</feature>
<organism evidence="9 10">
    <name type="scientific">Kazachstania africana (strain ATCC 22294 / BCRC 22015 / CBS 2517 / CECT 1963 / NBRC 1671 / NRRL Y-8276)</name>
    <name type="common">Yeast</name>
    <name type="synonym">Kluyveromyces africanus</name>
    <dbReference type="NCBI Taxonomy" id="1071382"/>
    <lineage>
        <taxon>Eukaryota</taxon>
        <taxon>Fungi</taxon>
        <taxon>Dikarya</taxon>
        <taxon>Ascomycota</taxon>
        <taxon>Saccharomycotina</taxon>
        <taxon>Saccharomycetes</taxon>
        <taxon>Saccharomycetales</taxon>
        <taxon>Saccharomycetaceae</taxon>
        <taxon>Kazachstania</taxon>
    </lineage>
</organism>
<dbReference type="Pfam" id="PF00018">
    <property type="entry name" value="SH3_1"/>
    <property type="match status" value="1"/>
</dbReference>
<dbReference type="InterPro" id="IPR013761">
    <property type="entry name" value="SAM/pointed_sf"/>
</dbReference>
<feature type="domain" description="SAM" evidence="8">
    <location>
        <begin position="241"/>
        <end position="305"/>
    </location>
</feature>
<dbReference type="GO" id="GO:0007118">
    <property type="term" value="P:budding cell apical bud growth"/>
    <property type="evidence" value="ECO:0007669"/>
    <property type="project" value="EnsemblFungi"/>
</dbReference>
<dbReference type="InterPro" id="IPR001660">
    <property type="entry name" value="SAM"/>
</dbReference>
<dbReference type="InterPro" id="IPR036028">
    <property type="entry name" value="SH3-like_dom_sf"/>
</dbReference>
<dbReference type="InterPro" id="IPR001452">
    <property type="entry name" value="SH3_domain"/>
</dbReference>
<evidence type="ECO:0008006" key="11">
    <source>
        <dbReference type="Google" id="ProtNLM"/>
    </source>
</evidence>
<evidence type="ECO:0000259" key="6">
    <source>
        <dbReference type="PROSITE" id="PS50002"/>
    </source>
</evidence>
<keyword evidence="10" id="KW-1185">Reference proteome</keyword>
<feature type="compositionally biased region" description="Polar residues" evidence="5">
    <location>
        <begin position="202"/>
        <end position="212"/>
    </location>
</feature>
<dbReference type="GO" id="GO:0005543">
    <property type="term" value="F:phospholipid binding"/>
    <property type="evidence" value="ECO:0007669"/>
    <property type="project" value="EnsemblFungi"/>
</dbReference>
<dbReference type="PROSITE" id="PS50105">
    <property type="entry name" value="SAM_DOMAIN"/>
    <property type="match status" value="1"/>
</dbReference>
<evidence type="ECO:0000256" key="4">
    <source>
        <dbReference type="SAM" id="Coils"/>
    </source>
</evidence>
<dbReference type="RefSeq" id="XP_003959685.1">
    <property type="nucleotide sequence ID" value="XM_003959636.1"/>
</dbReference>
<dbReference type="GO" id="GO:0005829">
    <property type="term" value="C:cytosol"/>
    <property type="evidence" value="ECO:0007669"/>
    <property type="project" value="GOC"/>
</dbReference>
<dbReference type="InterPro" id="IPR001849">
    <property type="entry name" value="PH_domain"/>
</dbReference>
<evidence type="ECO:0000313" key="10">
    <source>
        <dbReference type="Proteomes" id="UP000005220"/>
    </source>
</evidence>
<feature type="compositionally biased region" description="Polar residues" evidence="5">
    <location>
        <begin position="421"/>
        <end position="431"/>
    </location>
</feature>
<evidence type="ECO:0000256" key="1">
    <source>
        <dbReference type="ARBA" id="ARBA00022443"/>
    </source>
</evidence>
<dbReference type="FunFam" id="2.30.30.40:FF:000259">
    <property type="entry name" value="Protein BOI2"/>
    <property type="match status" value="1"/>
</dbReference>
<dbReference type="Pfam" id="PF00169">
    <property type="entry name" value="PH"/>
    <property type="match status" value="1"/>
</dbReference>
<feature type="domain" description="PH" evidence="7">
    <location>
        <begin position="673"/>
        <end position="792"/>
    </location>
</feature>
<name>H2B1Q0_KAZAF</name>
<feature type="region of interest" description="Disordered" evidence="5">
    <location>
        <begin position="1"/>
        <end position="32"/>
    </location>
</feature>
<evidence type="ECO:0000259" key="7">
    <source>
        <dbReference type="PROSITE" id="PS50003"/>
    </source>
</evidence>
<dbReference type="GO" id="GO:0000920">
    <property type="term" value="P:septum digestion after cytokinesis"/>
    <property type="evidence" value="ECO:0007669"/>
    <property type="project" value="EnsemblFungi"/>
</dbReference>
<feature type="coiled-coil region" evidence="4">
    <location>
        <begin position="811"/>
        <end position="840"/>
    </location>
</feature>
<feature type="compositionally biased region" description="Basic and acidic residues" evidence="5">
    <location>
        <begin position="190"/>
        <end position="200"/>
    </location>
</feature>
<feature type="region of interest" description="Disordered" evidence="5">
    <location>
        <begin position="190"/>
        <end position="212"/>
    </location>
</feature>
<dbReference type="InParanoid" id="H2B1Q0"/>
<dbReference type="GO" id="GO:0042147">
    <property type="term" value="P:retrograde transport, endosome to Golgi"/>
    <property type="evidence" value="ECO:0007669"/>
    <property type="project" value="TreeGrafter"/>
</dbReference>
<dbReference type="PROSITE" id="PS50003">
    <property type="entry name" value="PH_DOMAIN"/>
    <property type="match status" value="1"/>
</dbReference>
<sequence>MSEKLTSMLSKLDTNLAPPTDRSGDSQLSSTSSDAPKIFPMYICINEYFKRMEDELDMRPGDKIQVLTDDEEYNDGWYFGRNLRTKEEGLYPVVFTQVISTERKPTLMRAKSSKRVYSPLGMEAGNLSSYSVDAPSSELPTPQPLETAASISFEGKNPLERIISVKNTMHDIDKALEEFKFESNESIGHKEGYTSDDAAHDTNLSSTTGLDVTANNRSDVTINSSSKMSAGDLNPVYVEDWSPEQVTTYFLNCGFDSHSASKFRLHKISGKILLELELSHLKELDVTSFGTRFEMFKEIESLKELAVSTTGIQNRSSVLMPPAHLNEPSYKQHARKKSQSMDDLPLQKPSETERIIRQRPTSLLINGKAARKFGDQQLESPLEKSEINYDMFASPRQAPKPPAYPSPVQPPKSPMFGGSERFSSAIKNLTPDSDSDSDDTSFKNLAPNRKSFNDKANNRDSILHSGHTNSAENASYHTANDSDNDAEQDRPTSSIYASSSIQESTDHYASNNLEVAEGKEPKRSSSMLSYFSKTNDKTSTDQKVTTTNSVSKKKKSSFITSPFRREFTENAVRSTPKTAKHDGTSTTPRHLKNKKKSDKQDNSKRRSVSAKDPQQVDLAKKILEEDKSKRSVSEAVKDKTLRAMTTRQPLRKQQTSAFMEGIRHISVKDAMKTADYSGWMSKKGGNPMSSWKTRFFTLHGTRLSYFANTTDTRERGLIDITAHRVVPAKEDDKLVSLYAASTGKGRYCFKLIPPQPGSRKGLTFTQPRVHYFAVDTKDEMRGWMATLIKTTIDIDTTVPVISSYTTPTVSLSRAKEMLVEAREENKKREEQRLLEAHDEDMFLWDEGQKKKKTATDREHSEDDHQSSTGQSSLVEGTSNVNTTLTTSSTTGSNGFSSPYLLASGILSPGVARHNSSRVGEKSKKLGKDDHLGPDLKYTGEKI</sequence>
<feature type="compositionally biased region" description="Polar residues" evidence="5">
    <location>
        <begin position="466"/>
        <end position="481"/>
    </location>
</feature>
<reference evidence="9 10" key="1">
    <citation type="journal article" date="2011" name="Proc. Natl. Acad. Sci. U.S.A.">
        <title>Evolutionary erosion of yeast sex chromosomes by mating-type switching accidents.</title>
        <authorList>
            <person name="Gordon J.L."/>
            <person name="Armisen D."/>
            <person name="Proux-Wera E."/>
            <person name="Oheigeartaigh S.S."/>
            <person name="Byrne K.P."/>
            <person name="Wolfe K.H."/>
        </authorList>
    </citation>
    <scope>NUCLEOTIDE SEQUENCE [LARGE SCALE GENOMIC DNA]</scope>
    <source>
        <strain evidence="10">ATCC 22294 / BCRC 22015 / CBS 2517 / CECT 1963 / NBRC 1671 / NRRL Y-8276</strain>
    </source>
</reference>
<dbReference type="GO" id="GO:0005802">
    <property type="term" value="C:trans-Golgi network"/>
    <property type="evidence" value="ECO:0007669"/>
    <property type="project" value="TreeGrafter"/>
</dbReference>
<dbReference type="AlphaFoldDB" id="H2B1Q0"/>